<organism evidence="1">
    <name type="scientific">uncultured Caudovirales phage</name>
    <dbReference type="NCBI Taxonomy" id="2100421"/>
    <lineage>
        <taxon>Viruses</taxon>
        <taxon>Duplodnaviria</taxon>
        <taxon>Heunggongvirae</taxon>
        <taxon>Uroviricota</taxon>
        <taxon>Caudoviricetes</taxon>
        <taxon>Peduoviridae</taxon>
        <taxon>Maltschvirus</taxon>
        <taxon>Maltschvirus maltsch</taxon>
    </lineage>
</organism>
<gene>
    <name evidence="1" type="ORF">UFOVP1165_25</name>
</gene>
<evidence type="ECO:0000313" key="1">
    <source>
        <dbReference type="EMBL" id="CAB4188132.1"/>
    </source>
</evidence>
<accession>A0A6J5QWI6</accession>
<dbReference type="EMBL" id="LR797120">
    <property type="protein sequence ID" value="CAB4188132.1"/>
    <property type="molecule type" value="Genomic_DNA"/>
</dbReference>
<reference evidence="1" key="1">
    <citation type="submission" date="2020-05" db="EMBL/GenBank/DDBJ databases">
        <authorList>
            <person name="Chiriac C."/>
            <person name="Salcher M."/>
            <person name="Ghai R."/>
            <person name="Kavagutti S V."/>
        </authorList>
    </citation>
    <scope>NUCLEOTIDE SEQUENCE</scope>
</reference>
<proteinExistence type="predicted"/>
<name>A0A6J5QWI6_9CAUD</name>
<sequence>MNYVWVIEYLKENGKWTPCCLESKHKAARAVRIWLTETTRCKTRIRKYVRQEP</sequence>
<protein>
    <submittedName>
        <fullName evidence="1">Uncharacterized protein</fullName>
    </submittedName>
</protein>